<reference evidence="2" key="1">
    <citation type="journal article" date="2023" name="G3 (Bethesda)">
        <title>A reference genome for the long-term kleptoplast-retaining sea slug Elysia crispata morphotype clarki.</title>
        <authorList>
            <person name="Eastman K.E."/>
            <person name="Pendleton A.L."/>
            <person name="Shaikh M.A."/>
            <person name="Suttiyut T."/>
            <person name="Ogas R."/>
            <person name="Tomko P."/>
            <person name="Gavelis G."/>
            <person name="Widhalm J.R."/>
            <person name="Wisecaver J.H."/>
        </authorList>
    </citation>
    <scope>NUCLEOTIDE SEQUENCE</scope>
    <source>
        <strain evidence="2">ECLA1</strain>
    </source>
</reference>
<organism evidence="2 3">
    <name type="scientific">Elysia crispata</name>
    <name type="common">lettuce slug</name>
    <dbReference type="NCBI Taxonomy" id="231223"/>
    <lineage>
        <taxon>Eukaryota</taxon>
        <taxon>Metazoa</taxon>
        <taxon>Spiralia</taxon>
        <taxon>Lophotrochozoa</taxon>
        <taxon>Mollusca</taxon>
        <taxon>Gastropoda</taxon>
        <taxon>Heterobranchia</taxon>
        <taxon>Euthyneura</taxon>
        <taxon>Panpulmonata</taxon>
        <taxon>Sacoglossa</taxon>
        <taxon>Placobranchoidea</taxon>
        <taxon>Plakobranchidae</taxon>
        <taxon>Elysia</taxon>
    </lineage>
</organism>
<name>A0AAE0YH31_9GAST</name>
<dbReference type="EMBL" id="JAWDGP010006203">
    <property type="protein sequence ID" value="KAK3745630.1"/>
    <property type="molecule type" value="Genomic_DNA"/>
</dbReference>
<evidence type="ECO:0000256" key="1">
    <source>
        <dbReference type="SAM" id="MobiDB-lite"/>
    </source>
</evidence>
<feature type="region of interest" description="Disordered" evidence="1">
    <location>
        <begin position="54"/>
        <end position="78"/>
    </location>
</feature>
<protein>
    <submittedName>
        <fullName evidence="2">Uncharacterized protein</fullName>
    </submittedName>
</protein>
<accession>A0AAE0YH31</accession>
<gene>
    <name evidence="2" type="ORF">RRG08_015418</name>
</gene>
<sequence>MSSDGSREAAAKVTHASTESVFPLIYMTGLISAELEIPTVHKGLWSGDTHAAIGSGRSGVGTRTSQERSQVLEELQRF</sequence>
<comment type="caution">
    <text evidence="2">The sequence shown here is derived from an EMBL/GenBank/DDBJ whole genome shotgun (WGS) entry which is preliminary data.</text>
</comment>
<proteinExistence type="predicted"/>
<keyword evidence="3" id="KW-1185">Reference proteome</keyword>
<dbReference type="AlphaFoldDB" id="A0AAE0YH31"/>
<evidence type="ECO:0000313" key="3">
    <source>
        <dbReference type="Proteomes" id="UP001283361"/>
    </source>
</evidence>
<evidence type="ECO:0000313" key="2">
    <source>
        <dbReference type="EMBL" id="KAK3745630.1"/>
    </source>
</evidence>
<dbReference type="Proteomes" id="UP001283361">
    <property type="component" value="Unassembled WGS sequence"/>
</dbReference>